<reference evidence="13" key="1">
    <citation type="submission" date="2021-11" db="EMBL/GenBank/DDBJ databases">
        <title>A Novel Adlercreutzia Species, isolated from a Allomyrina dichotoma larva feces.</title>
        <authorList>
            <person name="Suh M.K."/>
        </authorList>
    </citation>
    <scope>NUCLEOTIDE SEQUENCE</scope>
    <source>
        <strain evidence="13">JBNU-10</strain>
    </source>
</reference>
<evidence type="ECO:0000256" key="8">
    <source>
        <dbReference type="ARBA" id="ARBA00023306"/>
    </source>
</evidence>
<evidence type="ECO:0000313" key="14">
    <source>
        <dbReference type="Proteomes" id="UP001430755"/>
    </source>
</evidence>
<evidence type="ECO:0000256" key="9">
    <source>
        <dbReference type="HAMAP-Rule" id="MF_00639"/>
    </source>
</evidence>
<dbReference type="Gene3D" id="3.40.50.720">
    <property type="entry name" value="NAD(P)-binding Rossmann-like Domain"/>
    <property type="match status" value="1"/>
</dbReference>
<evidence type="ECO:0000256" key="1">
    <source>
        <dbReference type="ARBA" id="ARBA00004496"/>
    </source>
</evidence>
<keyword evidence="9 10" id="KW-0573">Peptidoglycan synthesis</keyword>
<evidence type="ECO:0000256" key="6">
    <source>
        <dbReference type="ARBA" id="ARBA00022741"/>
    </source>
</evidence>
<keyword evidence="7 9" id="KW-0067">ATP-binding</keyword>
<comment type="catalytic activity">
    <reaction evidence="9 10">
        <text>UDP-N-acetyl-alpha-D-muramoyl-L-alanine + D-glutamate + ATP = UDP-N-acetyl-alpha-D-muramoyl-L-alanyl-D-glutamate + ADP + phosphate + H(+)</text>
        <dbReference type="Rhea" id="RHEA:16429"/>
        <dbReference type="ChEBI" id="CHEBI:15378"/>
        <dbReference type="ChEBI" id="CHEBI:29986"/>
        <dbReference type="ChEBI" id="CHEBI:30616"/>
        <dbReference type="ChEBI" id="CHEBI:43474"/>
        <dbReference type="ChEBI" id="CHEBI:83898"/>
        <dbReference type="ChEBI" id="CHEBI:83900"/>
        <dbReference type="ChEBI" id="CHEBI:456216"/>
        <dbReference type="EC" id="6.3.2.9"/>
    </reaction>
</comment>
<dbReference type="Proteomes" id="UP001430755">
    <property type="component" value="Unassembled WGS sequence"/>
</dbReference>
<keyword evidence="9 10" id="KW-0961">Cell wall biogenesis/degradation</keyword>
<dbReference type="EMBL" id="JAJMLW010000001">
    <property type="protein sequence ID" value="MCI2241739.1"/>
    <property type="molecule type" value="Genomic_DNA"/>
</dbReference>
<comment type="pathway">
    <text evidence="2 9 10">Cell wall biogenesis; peptidoglycan biosynthesis.</text>
</comment>
<sequence>MTGEKRREMLPGRKAAPARLGRVLVLGLGKSGRAAADYLIPLIGTRVDALAVAAGAPNDDALAWAEEARARGAVVAFDHEAIEGSYDLCVASPGISERSAFYRSAAAASAEVVSEVELAWRESATDARWVAVTGTNGKTTTTSLIAHVLRGAGMDAVAVGNIGDTCIGAVGAGGAAVYVAETSSYQLASTRDFAPDVAVVLNITPDHLAWHGSHEAYAAAKWKVLANLARTPGAVAVLDAVDDAVRERVRALRAQGLAERGFAYVPLGTARGLGFDMRAACGSDNAAFVAPDGTLTVALGAEERRLCRVDDLKVRGDHNVANALAAASAALALGAPADAVAAHLASFAPLEHRIEPCGAVAGVECYNDSKATNVDATLVALTAFPGRRLTVLLGGRDKGTDLAPLVAACRDRARAVVCFGEARERFLDAFGGPSAPEGAEGLAVLEAAGMEAALDAALAGAASGDVVLLSPACASFDEFSCFEERGDVFRSLVAARARKAAEAR</sequence>
<keyword evidence="3 9" id="KW-0963">Cytoplasm</keyword>
<dbReference type="InterPro" id="IPR004101">
    <property type="entry name" value="Mur_ligase_C"/>
</dbReference>
<keyword evidence="6 9" id="KW-0547">Nucleotide-binding</keyword>
<name>A0ABS9WFV0_9ACTN</name>
<evidence type="ECO:0000259" key="12">
    <source>
        <dbReference type="Pfam" id="PF08245"/>
    </source>
</evidence>
<comment type="subcellular location">
    <subcellularLocation>
        <location evidence="1 9 10">Cytoplasm</location>
    </subcellularLocation>
</comment>
<dbReference type="HAMAP" id="MF_00639">
    <property type="entry name" value="MurD"/>
    <property type="match status" value="1"/>
</dbReference>
<protein>
    <recommendedName>
        <fullName evidence="9 10">UDP-N-acetylmuramoylalanine--D-glutamate ligase</fullName>
        <ecNumber evidence="9 10">6.3.2.9</ecNumber>
    </recommendedName>
    <alternativeName>
        <fullName evidence="9">D-glutamic acid-adding enzyme</fullName>
    </alternativeName>
    <alternativeName>
        <fullName evidence="9">UDP-N-acetylmuramoyl-L-alanyl-D-glutamate synthetase</fullName>
    </alternativeName>
</protein>
<dbReference type="NCBIfam" id="TIGR01087">
    <property type="entry name" value="murD"/>
    <property type="match status" value="1"/>
</dbReference>
<keyword evidence="9 10" id="KW-0133">Cell shape</keyword>
<evidence type="ECO:0000256" key="4">
    <source>
        <dbReference type="ARBA" id="ARBA00022598"/>
    </source>
</evidence>
<dbReference type="Pfam" id="PF08245">
    <property type="entry name" value="Mur_ligase_M"/>
    <property type="match status" value="1"/>
</dbReference>
<comment type="function">
    <text evidence="9 10">Cell wall formation. Catalyzes the addition of glutamate to the nucleotide precursor UDP-N-acetylmuramoyl-L-alanine (UMA).</text>
</comment>
<evidence type="ECO:0000259" key="11">
    <source>
        <dbReference type="Pfam" id="PF02875"/>
    </source>
</evidence>
<accession>A0ABS9WFV0</accession>
<dbReference type="PANTHER" id="PTHR43692:SF1">
    <property type="entry name" value="UDP-N-ACETYLMURAMOYLALANINE--D-GLUTAMATE LIGASE"/>
    <property type="match status" value="1"/>
</dbReference>
<dbReference type="InterPro" id="IPR018109">
    <property type="entry name" value="Folylpolyglutamate_synth_CS"/>
</dbReference>
<keyword evidence="8 9" id="KW-0131">Cell cycle</keyword>
<feature type="domain" description="Mur ligase central" evidence="12">
    <location>
        <begin position="132"/>
        <end position="330"/>
    </location>
</feature>
<comment type="similarity">
    <text evidence="9">Belongs to the MurCDEF family.</text>
</comment>
<feature type="binding site" evidence="9">
    <location>
        <begin position="134"/>
        <end position="140"/>
    </location>
    <ligand>
        <name>ATP</name>
        <dbReference type="ChEBI" id="CHEBI:30616"/>
    </ligand>
</feature>
<organism evidence="13 14">
    <name type="scientific">Adlercreutzia faecimuris</name>
    <dbReference type="NCBI Taxonomy" id="2897341"/>
    <lineage>
        <taxon>Bacteria</taxon>
        <taxon>Bacillati</taxon>
        <taxon>Actinomycetota</taxon>
        <taxon>Coriobacteriia</taxon>
        <taxon>Eggerthellales</taxon>
        <taxon>Eggerthellaceae</taxon>
        <taxon>Adlercreutzia</taxon>
    </lineage>
</organism>
<dbReference type="EC" id="6.3.2.9" evidence="9 10"/>
<dbReference type="InterPro" id="IPR036615">
    <property type="entry name" value="Mur_ligase_C_dom_sf"/>
</dbReference>
<evidence type="ECO:0000256" key="5">
    <source>
        <dbReference type="ARBA" id="ARBA00022618"/>
    </source>
</evidence>
<feature type="domain" description="Mur ligase C-terminal" evidence="11">
    <location>
        <begin position="352"/>
        <end position="473"/>
    </location>
</feature>
<evidence type="ECO:0000256" key="7">
    <source>
        <dbReference type="ARBA" id="ARBA00022840"/>
    </source>
</evidence>
<keyword evidence="14" id="KW-1185">Reference proteome</keyword>
<evidence type="ECO:0000256" key="3">
    <source>
        <dbReference type="ARBA" id="ARBA00022490"/>
    </source>
</evidence>
<evidence type="ECO:0000256" key="10">
    <source>
        <dbReference type="RuleBase" id="RU003664"/>
    </source>
</evidence>
<dbReference type="Gene3D" id="3.90.190.20">
    <property type="entry name" value="Mur ligase, C-terminal domain"/>
    <property type="match status" value="1"/>
</dbReference>
<gene>
    <name evidence="9 13" type="primary">murD</name>
    <name evidence="13" type="ORF">LPT13_05120</name>
</gene>
<dbReference type="SUPFAM" id="SSF53244">
    <property type="entry name" value="MurD-like peptide ligases, peptide-binding domain"/>
    <property type="match status" value="1"/>
</dbReference>
<dbReference type="GO" id="GO:0008764">
    <property type="term" value="F:UDP-N-acetylmuramoylalanine-D-glutamate ligase activity"/>
    <property type="evidence" value="ECO:0007669"/>
    <property type="project" value="UniProtKB-EC"/>
</dbReference>
<dbReference type="PANTHER" id="PTHR43692">
    <property type="entry name" value="UDP-N-ACETYLMURAMOYLALANINE--D-GLUTAMATE LIGASE"/>
    <property type="match status" value="1"/>
</dbReference>
<dbReference type="RefSeq" id="WP_242164185.1">
    <property type="nucleotide sequence ID" value="NZ_JAJMLW010000001.1"/>
</dbReference>
<keyword evidence="5 9" id="KW-0132">Cell division</keyword>
<proteinExistence type="inferred from homology"/>
<evidence type="ECO:0000313" key="13">
    <source>
        <dbReference type="EMBL" id="MCI2241739.1"/>
    </source>
</evidence>
<dbReference type="Pfam" id="PF02875">
    <property type="entry name" value="Mur_ligase_C"/>
    <property type="match status" value="1"/>
</dbReference>
<dbReference type="InterPro" id="IPR005762">
    <property type="entry name" value="MurD"/>
</dbReference>
<evidence type="ECO:0000256" key="2">
    <source>
        <dbReference type="ARBA" id="ARBA00004752"/>
    </source>
</evidence>
<dbReference type="PROSITE" id="PS01011">
    <property type="entry name" value="FOLYLPOLYGLU_SYNT_1"/>
    <property type="match status" value="1"/>
</dbReference>
<dbReference type="Gene3D" id="3.40.1190.10">
    <property type="entry name" value="Mur-like, catalytic domain"/>
    <property type="match status" value="1"/>
</dbReference>
<keyword evidence="4 9" id="KW-0436">Ligase</keyword>
<comment type="caution">
    <text evidence="13">The sequence shown here is derived from an EMBL/GenBank/DDBJ whole genome shotgun (WGS) entry which is preliminary data.</text>
</comment>
<dbReference type="InterPro" id="IPR036565">
    <property type="entry name" value="Mur-like_cat_sf"/>
</dbReference>
<dbReference type="InterPro" id="IPR013221">
    <property type="entry name" value="Mur_ligase_cen"/>
</dbReference>
<dbReference type="SUPFAM" id="SSF53623">
    <property type="entry name" value="MurD-like peptide ligases, catalytic domain"/>
    <property type="match status" value="1"/>
</dbReference>